<keyword evidence="2" id="KW-0812">Transmembrane</keyword>
<dbReference type="AlphaFoldDB" id="A0A2S9QN07"/>
<feature type="transmembrane region" description="Helical" evidence="2">
    <location>
        <begin position="230"/>
        <end position="249"/>
    </location>
</feature>
<organism evidence="3 4">
    <name type="scientific">Leucobacter massiliensis</name>
    <dbReference type="NCBI Taxonomy" id="1686285"/>
    <lineage>
        <taxon>Bacteria</taxon>
        <taxon>Bacillati</taxon>
        <taxon>Actinomycetota</taxon>
        <taxon>Actinomycetes</taxon>
        <taxon>Micrococcales</taxon>
        <taxon>Microbacteriaceae</taxon>
        <taxon>Leucobacter</taxon>
    </lineage>
</organism>
<name>A0A2S9QN07_9MICO</name>
<evidence type="ECO:0008006" key="5">
    <source>
        <dbReference type="Google" id="ProtNLM"/>
    </source>
</evidence>
<feature type="region of interest" description="Disordered" evidence="1">
    <location>
        <begin position="195"/>
        <end position="223"/>
    </location>
</feature>
<protein>
    <recommendedName>
        <fullName evidence="5">Gram-positive cocci surface proteins LPxTG domain-containing protein</fullName>
    </recommendedName>
</protein>
<keyword evidence="2" id="KW-1133">Transmembrane helix</keyword>
<accession>A0A2S9QN07</accession>
<reference evidence="3 4" key="1">
    <citation type="journal article" date="2017" name="New Microbes New Infect">
        <title>Genome sequence of 'Leucobacter massiliensis' sp. nov. isolated from human pharynx after travel to the 2014 Hajj.</title>
        <authorList>
            <person name="Leangapichart T."/>
            <person name="Gautret P."/>
            <person name="Nguyen T.T."/>
            <person name="Armstrong N."/>
            <person name="Rolain J.M."/>
        </authorList>
    </citation>
    <scope>NUCLEOTIDE SEQUENCE [LARGE SCALE GENOMIC DNA]</scope>
    <source>
        <strain evidence="3 4">122RC15</strain>
    </source>
</reference>
<evidence type="ECO:0000313" key="3">
    <source>
        <dbReference type="EMBL" id="PRI10971.1"/>
    </source>
</evidence>
<keyword evidence="2" id="KW-0472">Membrane</keyword>
<proteinExistence type="predicted"/>
<evidence type="ECO:0000313" key="4">
    <source>
        <dbReference type="Proteomes" id="UP000238650"/>
    </source>
</evidence>
<feature type="compositionally biased region" description="Gly residues" evidence="1">
    <location>
        <begin position="200"/>
        <end position="215"/>
    </location>
</feature>
<gene>
    <name evidence="3" type="ORF">B4915_08790</name>
</gene>
<comment type="caution">
    <text evidence="3">The sequence shown here is derived from an EMBL/GenBank/DDBJ whole genome shotgun (WGS) entry which is preliminary data.</text>
</comment>
<dbReference type="OrthoDB" id="4991324at2"/>
<sequence length="266" mass="26644">MSARRRAPAAARLLLGAGLALAVLGLGLAGARAAAVFEELSETGEPGLLRLGAHVATPLHATLRPGDTMIWVIEASMWDAERGALAASLNGSGPLIREGGLRARLDSCAGSFALPADADPQPRRDFDADAIPCSGERAVVLPQTPFEELLGGGEPLQLGELRSDEPRQLLLAVTLPAEADAEAVSRLTARLGLGVHASGDEGGGPGAEPGPGKGPGPESAGRLPVTGADLLALGLLGAGLVGVGAGAALRRGRRTGRGVGTGQGRS</sequence>
<evidence type="ECO:0000256" key="1">
    <source>
        <dbReference type="SAM" id="MobiDB-lite"/>
    </source>
</evidence>
<dbReference type="Proteomes" id="UP000238650">
    <property type="component" value="Unassembled WGS sequence"/>
</dbReference>
<evidence type="ECO:0000256" key="2">
    <source>
        <dbReference type="SAM" id="Phobius"/>
    </source>
</evidence>
<dbReference type="RefSeq" id="WP_105805430.1">
    <property type="nucleotide sequence ID" value="NZ_MWZD01000017.1"/>
</dbReference>
<keyword evidence="4" id="KW-1185">Reference proteome</keyword>
<dbReference type="EMBL" id="MWZD01000017">
    <property type="protein sequence ID" value="PRI10971.1"/>
    <property type="molecule type" value="Genomic_DNA"/>
</dbReference>